<keyword evidence="1" id="KW-0472">Membrane</keyword>
<comment type="caution">
    <text evidence="2">The sequence shown here is derived from an EMBL/GenBank/DDBJ whole genome shotgun (WGS) entry which is preliminary data.</text>
</comment>
<proteinExistence type="predicted"/>
<dbReference type="Pfam" id="PF05751">
    <property type="entry name" value="FixH"/>
    <property type="match status" value="1"/>
</dbReference>
<feature type="transmembrane region" description="Helical" evidence="1">
    <location>
        <begin position="12"/>
        <end position="32"/>
    </location>
</feature>
<evidence type="ECO:0000313" key="3">
    <source>
        <dbReference type="Proteomes" id="UP000537141"/>
    </source>
</evidence>
<organism evidence="2 3">
    <name type="scientific">Thalassotalea piscium</name>
    <dbReference type="NCBI Taxonomy" id="1230533"/>
    <lineage>
        <taxon>Bacteria</taxon>
        <taxon>Pseudomonadati</taxon>
        <taxon>Pseudomonadota</taxon>
        <taxon>Gammaproteobacteria</taxon>
        <taxon>Alteromonadales</taxon>
        <taxon>Colwelliaceae</taxon>
        <taxon>Thalassotalea</taxon>
    </lineage>
</organism>
<dbReference type="EMBL" id="JACHHU010000003">
    <property type="protein sequence ID" value="MBB6542175.1"/>
    <property type="molecule type" value="Genomic_DNA"/>
</dbReference>
<accession>A0A7X0TSL4</accession>
<evidence type="ECO:0008006" key="4">
    <source>
        <dbReference type="Google" id="ProtNLM"/>
    </source>
</evidence>
<name>A0A7X0TSL4_9GAMM</name>
<dbReference type="RefSeq" id="WP_184422532.1">
    <property type="nucleotide sequence ID" value="NZ_AP027362.1"/>
</dbReference>
<evidence type="ECO:0000256" key="1">
    <source>
        <dbReference type="SAM" id="Phobius"/>
    </source>
</evidence>
<keyword evidence="1" id="KW-1133">Transmembrane helix</keyword>
<sequence>MKTSWYKEPWAWLVFFLPFTAVVAGIATYIIANTDADSLVVGDYYKKGKAINLELSKIKLAQKLGMKFELQLHNNQLIIKPTGIEKVFPLLNVNFYHPTQAEKDFYLALTPDGSGYFRHHFDKSVSGKWRITITSFENNWAIKNNISLPQSQFIEVSPKPIEAY</sequence>
<gene>
    <name evidence="2" type="ORF">HNQ55_000653</name>
</gene>
<keyword evidence="3" id="KW-1185">Reference proteome</keyword>
<evidence type="ECO:0000313" key="2">
    <source>
        <dbReference type="EMBL" id="MBB6542175.1"/>
    </source>
</evidence>
<keyword evidence="1" id="KW-0812">Transmembrane</keyword>
<reference evidence="2 3" key="1">
    <citation type="submission" date="2020-08" db="EMBL/GenBank/DDBJ databases">
        <title>Genomic Encyclopedia of Type Strains, Phase IV (KMG-IV): sequencing the most valuable type-strain genomes for metagenomic binning, comparative biology and taxonomic classification.</title>
        <authorList>
            <person name="Goeker M."/>
        </authorList>
    </citation>
    <scope>NUCLEOTIDE SEQUENCE [LARGE SCALE GENOMIC DNA]</scope>
    <source>
        <strain evidence="2 3">DSM 26287</strain>
    </source>
</reference>
<dbReference type="Proteomes" id="UP000537141">
    <property type="component" value="Unassembled WGS sequence"/>
</dbReference>
<dbReference type="AlphaFoldDB" id="A0A7X0TSL4"/>
<dbReference type="InterPro" id="IPR008620">
    <property type="entry name" value="FixH"/>
</dbReference>
<protein>
    <recommendedName>
        <fullName evidence="4">FixH family protein</fullName>
    </recommendedName>
</protein>